<reference evidence="2 3" key="1">
    <citation type="submission" date="2020-12" db="EMBL/GenBank/DDBJ databases">
        <title>Whole genome sequences of gut porcine anaerobes.</title>
        <authorList>
            <person name="Kubasova T."/>
            <person name="Jahodarova E."/>
            <person name="Rychlik I."/>
        </authorList>
    </citation>
    <scope>NUCLEOTIDE SEQUENCE [LARGE SCALE GENOMIC DNA]</scope>
    <source>
        <strain evidence="2 3">An867</strain>
    </source>
</reference>
<evidence type="ECO:0000259" key="1">
    <source>
        <dbReference type="Pfam" id="PF14488"/>
    </source>
</evidence>
<evidence type="ECO:0000313" key="2">
    <source>
        <dbReference type="EMBL" id="MCF2652913.1"/>
    </source>
</evidence>
<evidence type="ECO:0000313" key="3">
    <source>
        <dbReference type="Proteomes" id="UP001299220"/>
    </source>
</evidence>
<gene>
    <name evidence="2" type="ORF">JQM67_09900</name>
</gene>
<dbReference type="Gene3D" id="3.20.20.80">
    <property type="entry name" value="Glycosidases"/>
    <property type="match status" value="1"/>
</dbReference>
<dbReference type="RefSeq" id="WP_235323952.1">
    <property type="nucleotide sequence ID" value="NZ_JAFBIT010000003.1"/>
</dbReference>
<dbReference type="SUPFAM" id="SSF51445">
    <property type="entry name" value="(Trans)glycosidases"/>
    <property type="match status" value="1"/>
</dbReference>
<dbReference type="InterPro" id="IPR027849">
    <property type="entry name" value="DUF4434"/>
</dbReference>
<feature type="domain" description="DUF4434" evidence="1">
    <location>
        <begin position="54"/>
        <end position="339"/>
    </location>
</feature>
<dbReference type="Pfam" id="PF14488">
    <property type="entry name" value="DUF4434"/>
    <property type="match status" value="1"/>
</dbReference>
<dbReference type="Proteomes" id="UP001299220">
    <property type="component" value="Unassembled WGS sequence"/>
</dbReference>
<proteinExistence type="predicted"/>
<keyword evidence="3" id="KW-1185">Reference proteome</keyword>
<protein>
    <submittedName>
        <fullName evidence="2">DUF4434 domain-containing protein</fullName>
    </submittedName>
</protein>
<comment type="caution">
    <text evidence="2">The sequence shown here is derived from an EMBL/GenBank/DDBJ whole genome shotgun (WGS) entry which is preliminary data.</text>
</comment>
<name>A0ABS9CQM6_9FIRM</name>
<sequence length="354" mass="40475">MKKPKNKKRRRIVLLCAAGLLVAAGIGAALFLIRDPNYYKTVQKEPPEITPAATGSFLQPWYCADWTENDFAAHMEQLLALGADKLILQWTADTPEGKIQSVFYDTALPEDFFAEDAERHPQMLENCLAAAEKTGVKVFIGLNLADEWWDFAVKKEAWREKQNAVSEAMAREIYALYAEKYPNAFHGWYWAWELTNGFRGAEDAAALINADLAVLTELNSDLPLLLSPFNSKNSSYKSAEREWTDFFAQVDFRPGDIFCLQDAIGAGWIGLDDLDYYYAAVKRAVETKPELRFWANCENFTKDYKPAETERFKTQLDTAARYTEEIVSFSLSHYYLNPEFGTEPRESYCEMLER</sequence>
<accession>A0ABS9CQM6</accession>
<organism evidence="2 3">
    <name type="scientific">Anaeromassilibacillus senegalensis</name>
    <dbReference type="NCBI Taxonomy" id="1673717"/>
    <lineage>
        <taxon>Bacteria</taxon>
        <taxon>Bacillati</taxon>
        <taxon>Bacillota</taxon>
        <taxon>Clostridia</taxon>
        <taxon>Eubacteriales</taxon>
        <taxon>Acutalibacteraceae</taxon>
        <taxon>Anaeromassilibacillus</taxon>
    </lineage>
</organism>
<dbReference type="InterPro" id="IPR017853">
    <property type="entry name" value="GH"/>
</dbReference>
<dbReference type="EMBL" id="JAFBIT010000003">
    <property type="protein sequence ID" value="MCF2652913.1"/>
    <property type="molecule type" value="Genomic_DNA"/>
</dbReference>